<dbReference type="Gene3D" id="3.40.190.10">
    <property type="entry name" value="Periplasmic binding protein-like II"/>
    <property type="match status" value="1"/>
</dbReference>
<keyword evidence="7" id="KW-1185">Reference proteome</keyword>
<reference evidence="6 7" key="1">
    <citation type="submission" date="2021-01" db="EMBL/GenBank/DDBJ databases">
        <title>Whole genome shotgun sequence of Microbispora siamensis NBRC 104113.</title>
        <authorList>
            <person name="Komaki H."/>
            <person name="Tamura T."/>
        </authorList>
    </citation>
    <scope>NUCLEOTIDE SEQUENCE [LARGE SCALE GENOMIC DNA]</scope>
    <source>
        <strain evidence="6 7">NBRC 104113</strain>
    </source>
</reference>
<dbReference type="PIRSF" id="PIRSF002741">
    <property type="entry name" value="MppA"/>
    <property type="match status" value="1"/>
</dbReference>
<evidence type="ECO:0000256" key="1">
    <source>
        <dbReference type="ARBA" id="ARBA00005695"/>
    </source>
</evidence>
<feature type="domain" description="Solute-binding protein family 5" evidence="5">
    <location>
        <begin position="72"/>
        <end position="441"/>
    </location>
</feature>
<protein>
    <submittedName>
        <fullName evidence="6">Peptide ABC transporter permease</fullName>
    </submittedName>
</protein>
<comment type="similarity">
    <text evidence="1">Belongs to the bacterial solute-binding protein 5 family.</text>
</comment>
<name>A0ABQ4GVG8_9ACTN</name>
<dbReference type="PANTHER" id="PTHR30290:SF9">
    <property type="entry name" value="OLIGOPEPTIDE-BINDING PROTEIN APPA"/>
    <property type="match status" value="1"/>
</dbReference>
<feature type="chain" id="PRO_5046023929" evidence="4">
    <location>
        <begin position="24"/>
        <end position="522"/>
    </location>
</feature>
<organism evidence="6 7">
    <name type="scientific">Microbispora siamensis</name>
    <dbReference type="NCBI Taxonomy" id="564413"/>
    <lineage>
        <taxon>Bacteria</taxon>
        <taxon>Bacillati</taxon>
        <taxon>Actinomycetota</taxon>
        <taxon>Actinomycetes</taxon>
        <taxon>Streptosporangiales</taxon>
        <taxon>Streptosporangiaceae</taxon>
        <taxon>Microbispora</taxon>
    </lineage>
</organism>
<dbReference type="PANTHER" id="PTHR30290">
    <property type="entry name" value="PERIPLASMIC BINDING COMPONENT OF ABC TRANSPORTER"/>
    <property type="match status" value="1"/>
</dbReference>
<dbReference type="Gene3D" id="3.10.105.10">
    <property type="entry name" value="Dipeptide-binding Protein, Domain 3"/>
    <property type="match status" value="1"/>
</dbReference>
<evidence type="ECO:0000256" key="3">
    <source>
        <dbReference type="ARBA" id="ARBA00022729"/>
    </source>
</evidence>
<dbReference type="Pfam" id="PF00496">
    <property type="entry name" value="SBP_bac_5"/>
    <property type="match status" value="1"/>
</dbReference>
<sequence length="522" mass="54872">MLRLTSVLACCAVLAAACATANAERPAGGALTAGLAQPVSCLDPHQTPQTQNLNVSRQLVDSLTDQDPRTGEIVPWLATSWKVDKQAERFTFTLRDGVTFSDGAPLDAAAVVANLDDIAKLGARSPLGSGYLAGYAGASALDAKTVEVRFEAPSAQFLQATSMVTLGMLSPGTLGKTPEQRCAGGLAGSGPYVLDRVALNEEVRLSARTGYAWPGAPAANRGVPRVRTLTFAIVTDPSARHGSLLSGQLDADLQVLQQDQRSFGEQGPRLLSATRPGIVYTLLPNESRPALRDPSVRRAIGAALDRSRFAPLLAAGERPATDVLATTTPGYKDRSAGLAYAPGEAARLLDAAGWRRGPDGVRVKGSQRLSFDLVYSASEPYGSLYQLVAQQLAEAGIELRPTPLDDATNSARQGSGDYDFVAWAVTRGDPTVLASVYPVKSANPLRRTRPDEVDSTIARIATVLDPAERARAVDAAAEAILSGGHGIPLFEQASSIGLAERVTGVRLDASGRPIFQDAEVRA</sequence>
<dbReference type="EMBL" id="BOOF01000040">
    <property type="protein sequence ID" value="GIH65380.1"/>
    <property type="molecule type" value="Genomic_DNA"/>
</dbReference>
<evidence type="ECO:0000256" key="2">
    <source>
        <dbReference type="ARBA" id="ARBA00022448"/>
    </source>
</evidence>
<comment type="caution">
    <text evidence="6">The sequence shown here is derived from an EMBL/GenBank/DDBJ whole genome shotgun (WGS) entry which is preliminary data.</text>
</comment>
<dbReference type="InterPro" id="IPR030678">
    <property type="entry name" value="Peptide/Ni-bd"/>
</dbReference>
<dbReference type="PROSITE" id="PS51257">
    <property type="entry name" value="PROKAR_LIPOPROTEIN"/>
    <property type="match status" value="1"/>
</dbReference>
<dbReference type="InterPro" id="IPR039424">
    <property type="entry name" value="SBP_5"/>
</dbReference>
<keyword evidence="3 4" id="KW-0732">Signal</keyword>
<feature type="signal peptide" evidence="4">
    <location>
        <begin position="1"/>
        <end position="23"/>
    </location>
</feature>
<evidence type="ECO:0000259" key="5">
    <source>
        <dbReference type="Pfam" id="PF00496"/>
    </source>
</evidence>
<gene>
    <name evidence="6" type="ORF">Msi02_61970</name>
</gene>
<proteinExistence type="inferred from homology"/>
<keyword evidence="2" id="KW-0813">Transport</keyword>
<dbReference type="Proteomes" id="UP000660454">
    <property type="component" value="Unassembled WGS sequence"/>
</dbReference>
<evidence type="ECO:0000256" key="4">
    <source>
        <dbReference type="SAM" id="SignalP"/>
    </source>
</evidence>
<dbReference type="SUPFAM" id="SSF53850">
    <property type="entry name" value="Periplasmic binding protein-like II"/>
    <property type="match status" value="1"/>
</dbReference>
<dbReference type="RefSeq" id="WP_204051456.1">
    <property type="nucleotide sequence ID" value="NZ_BOOF01000040.1"/>
</dbReference>
<evidence type="ECO:0000313" key="6">
    <source>
        <dbReference type="EMBL" id="GIH65380.1"/>
    </source>
</evidence>
<accession>A0ABQ4GVG8</accession>
<evidence type="ECO:0000313" key="7">
    <source>
        <dbReference type="Proteomes" id="UP000660454"/>
    </source>
</evidence>
<dbReference type="InterPro" id="IPR000914">
    <property type="entry name" value="SBP_5_dom"/>
</dbReference>